<reference evidence="3" key="1">
    <citation type="submission" date="2016-04" db="EMBL/GenBank/DDBJ databases">
        <authorList>
            <person name="Tagini F."/>
        </authorList>
    </citation>
    <scope>NUCLEOTIDE SEQUENCE [LARGE SCALE GENOMIC DNA]</scope>
    <source>
        <strain evidence="3">CHUV0807</strain>
    </source>
</reference>
<feature type="transmembrane region" description="Helical" evidence="1">
    <location>
        <begin position="259"/>
        <end position="287"/>
    </location>
</feature>
<accession>A0A1C3H2M4</accession>
<keyword evidence="1" id="KW-1133">Transmembrane helix</keyword>
<evidence type="ECO:0000256" key="1">
    <source>
        <dbReference type="SAM" id="Phobius"/>
    </source>
</evidence>
<dbReference type="GO" id="GO:0005886">
    <property type="term" value="C:plasma membrane"/>
    <property type="evidence" value="ECO:0007669"/>
    <property type="project" value="TreeGrafter"/>
</dbReference>
<feature type="transmembrane region" description="Helical" evidence="1">
    <location>
        <begin position="142"/>
        <end position="159"/>
    </location>
</feature>
<gene>
    <name evidence="2" type="ORF">CHUV0807_0498</name>
</gene>
<protein>
    <submittedName>
        <fullName evidence="2">Membrane protein, putative</fullName>
    </submittedName>
</protein>
<dbReference type="Pfam" id="PF05661">
    <property type="entry name" value="DUF808"/>
    <property type="match status" value="1"/>
</dbReference>
<dbReference type="PANTHER" id="PTHR30503:SF3">
    <property type="entry name" value="INNER MEMBRANE PROTEIN YEDI"/>
    <property type="match status" value="1"/>
</dbReference>
<dbReference type="Proteomes" id="UP000190837">
    <property type="component" value="Unassembled WGS sequence"/>
</dbReference>
<name>A0A1C3H2M4_9GAMM</name>
<organism evidence="2 3">
    <name type="scientific">Cardiobacterium hominis</name>
    <dbReference type="NCBI Taxonomy" id="2718"/>
    <lineage>
        <taxon>Bacteria</taxon>
        <taxon>Pseudomonadati</taxon>
        <taxon>Pseudomonadota</taxon>
        <taxon>Gammaproteobacteria</taxon>
        <taxon>Cardiobacteriales</taxon>
        <taxon>Cardiobacteriaceae</taxon>
        <taxon>Cardiobacterium</taxon>
    </lineage>
</organism>
<dbReference type="AlphaFoldDB" id="A0A1C3H2M4"/>
<evidence type="ECO:0000313" key="2">
    <source>
        <dbReference type="EMBL" id="SAM58878.1"/>
    </source>
</evidence>
<feature type="transmembrane region" description="Helical" evidence="1">
    <location>
        <begin position="218"/>
        <end position="239"/>
    </location>
</feature>
<evidence type="ECO:0000313" key="3">
    <source>
        <dbReference type="Proteomes" id="UP000190837"/>
    </source>
</evidence>
<dbReference type="PIRSF" id="PIRSF016660">
    <property type="entry name" value="YedI"/>
    <property type="match status" value="1"/>
</dbReference>
<proteinExistence type="predicted"/>
<feature type="transmembrane region" description="Helical" evidence="1">
    <location>
        <begin position="70"/>
        <end position="99"/>
    </location>
</feature>
<dbReference type="EMBL" id="FKLO01000023">
    <property type="protein sequence ID" value="SAM58878.1"/>
    <property type="molecule type" value="Genomic_DNA"/>
</dbReference>
<dbReference type="InterPro" id="IPR008526">
    <property type="entry name" value="YedI"/>
</dbReference>
<sequence>MAGGFFALLDDVASILDDVAAMTKVATKKTAGVLGDDLALNANQLTGIQASRELPIIWAVSKGSLLNKAIIVPAAFLLSAFLPAAVPLVLMIGGAYLCYEGVEKILHRLLHHGEEHATETADDRDPAQVEQEKIRAAIRTDFILSLEIIVIALASFVGKPLLTQILGLIAVALILTAAVYGVVALIVKMDDLGLYWAARQNRLLQMAGRALLWFAPKLLKALSVAGTAAMFIVGGHLWVENIASLHHLAQHWTQGLGGFSAWWVDAAFSVGVGSIVGLALYVAVVLVQKLLKRQC</sequence>
<feature type="transmembrane region" description="Helical" evidence="1">
    <location>
        <begin position="165"/>
        <end position="187"/>
    </location>
</feature>
<keyword evidence="1" id="KW-0812">Transmembrane</keyword>
<dbReference type="PANTHER" id="PTHR30503">
    <property type="entry name" value="INNER MEMBRANE PROTEIN YEDI"/>
    <property type="match status" value="1"/>
</dbReference>
<dbReference type="RefSeq" id="WP_079539466.1">
    <property type="nucleotide sequence ID" value="NZ_FKLO01000023.1"/>
</dbReference>
<keyword evidence="1" id="KW-0472">Membrane</keyword>